<protein>
    <submittedName>
        <fullName evidence="1">Response regulator</fullName>
    </submittedName>
</protein>
<organism evidence="1">
    <name type="scientific">Phenylobacterium glaciei</name>
    <dbReference type="NCBI Taxonomy" id="2803784"/>
    <lineage>
        <taxon>Bacteria</taxon>
        <taxon>Pseudomonadati</taxon>
        <taxon>Pseudomonadota</taxon>
        <taxon>Alphaproteobacteria</taxon>
        <taxon>Caulobacterales</taxon>
        <taxon>Caulobacteraceae</taxon>
        <taxon>Phenylobacterium</taxon>
    </lineage>
</organism>
<gene>
    <name evidence="1" type="ORF">JKL49_20595</name>
</gene>
<reference evidence="1" key="1">
    <citation type="submission" date="2021-01" db="EMBL/GenBank/DDBJ databases">
        <title>Genome sequence of Phenylobacterium sp. 20VBR1 isolated from a valley glaceir, Ny-Alesund, Svalbard.</title>
        <authorList>
            <person name="Thomas F.A."/>
            <person name="Krishnan K.P."/>
            <person name="Sinha R.K."/>
        </authorList>
    </citation>
    <scope>NUCLEOTIDE SEQUENCE</scope>
    <source>
        <strain evidence="1">20VBR1</strain>
    </source>
</reference>
<accession>A0A974P1S5</accession>
<dbReference type="EMBL" id="CP068570">
    <property type="protein sequence ID" value="QQZ49389.1"/>
    <property type="molecule type" value="Genomic_DNA"/>
</dbReference>
<dbReference type="AlphaFoldDB" id="A0A974P1S5"/>
<sequence>MFAKVWGFSGPMSSQRLLPSSNLTPDDLSGLKILVVDDHSNTLRLITDVLRAGGVGRSIRRSTARGRASCCAIAARTSFSPTAPCR</sequence>
<evidence type="ECO:0000313" key="1">
    <source>
        <dbReference type="EMBL" id="QQZ49389.1"/>
    </source>
</evidence>
<name>A0A974P1S5_9CAUL</name>
<proteinExistence type="predicted"/>